<dbReference type="OrthoDB" id="10418535at2759"/>
<protein>
    <submittedName>
        <fullName evidence="1">Uncharacterized protein</fullName>
    </submittedName>
</protein>
<reference evidence="1 2" key="1">
    <citation type="submission" date="2014-10" db="EMBL/GenBank/DDBJ databases">
        <title>Draft genome of the hookworm Ancylostoma caninum.</title>
        <authorList>
            <person name="Mitreva M."/>
        </authorList>
    </citation>
    <scope>NUCLEOTIDE SEQUENCE [LARGE SCALE GENOMIC DNA]</scope>
    <source>
        <strain evidence="1 2">Baltimore</strain>
    </source>
</reference>
<keyword evidence="2" id="KW-1185">Reference proteome</keyword>
<name>A0A368F599_ANCCA</name>
<gene>
    <name evidence="1" type="ORF">ANCCAN_28215</name>
</gene>
<dbReference type="Proteomes" id="UP000252519">
    <property type="component" value="Unassembled WGS sequence"/>
</dbReference>
<organism evidence="1 2">
    <name type="scientific">Ancylostoma caninum</name>
    <name type="common">Dog hookworm</name>
    <dbReference type="NCBI Taxonomy" id="29170"/>
    <lineage>
        <taxon>Eukaryota</taxon>
        <taxon>Metazoa</taxon>
        <taxon>Ecdysozoa</taxon>
        <taxon>Nematoda</taxon>
        <taxon>Chromadorea</taxon>
        <taxon>Rhabditida</taxon>
        <taxon>Rhabditina</taxon>
        <taxon>Rhabditomorpha</taxon>
        <taxon>Strongyloidea</taxon>
        <taxon>Ancylostomatidae</taxon>
        <taxon>Ancylostomatinae</taxon>
        <taxon>Ancylostoma</taxon>
    </lineage>
</organism>
<evidence type="ECO:0000313" key="2">
    <source>
        <dbReference type="Proteomes" id="UP000252519"/>
    </source>
</evidence>
<sequence>MLMKSVIERLMCQRSNVRRVSRVFKITRKAESELDNDTFSRLSSDTKNNRNILRALASSAQSMLSGRSSYDYHLALEDDVNDMKELGILIHSVSAFFIPL</sequence>
<accession>A0A368F599</accession>
<comment type="caution">
    <text evidence="1">The sequence shown here is derived from an EMBL/GenBank/DDBJ whole genome shotgun (WGS) entry which is preliminary data.</text>
</comment>
<dbReference type="AlphaFoldDB" id="A0A368F599"/>
<proteinExistence type="predicted"/>
<evidence type="ECO:0000313" key="1">
    <source>
        <dbReference type="EMBL" id="RCN26065.1"/>
    </source>
</evidence>
<dbReference type="EMBL" id="JOJR01009430">
    <property type="protein sequence ID" value="RCN26065.1"/>
    <property type="molecule type" value="Genomic_DNA"/>
</dbReference>